<keyword evidence="1" id="KW-0449">Lipoprotein</keyword>
<evidence type="ECO:0000313" key="1">
    <source>
        <dbReference type="EMBL" id="AEF82930.1"/>
    </source>
</evidence>
<proteinExistence type="predicted"/>
<gene>
    <name evidence="1" type="ordered locus">TREAZ_0120</name>
</gene>
<dbReference type="AlphaFoldDB" id="F5YFF7"/>
<dbReference type="KEGG" id="taz:TREAZ_0120"/>
<keyword evidence="2" id="KW-1185">Reference proteome</keyword>
<dbReference type="InParanoid" id="F5YFF7"/>
<organism evidence="1 2">
    <name type="scientific">Leadbettera azotonutricia (strain ATCC BAA-888 / DSM 13862 / ZAS-9)</name>
    <name type="common">Treponema azotonutricium</name>
    <dbReference type="NCBI Taxonomy" id="545695"/>
    <lineage>
        <taxon>Bacteria</taxon>
        <taxon>Pseudomonadati</taxon>
        <taxon>Spirochaetota</taxon>
        <taxon>Spirochaetia</taxon>
        <taxon>Spirochaetales</taxon>
        <taxon>Breznakiellaceae</taxon>
        <taxon>Leadbettera</taxon>
    </lineage>
</organism>
<dbReference type="Gene3D" id="3.40.50.10610">
    <property type="entry name" value="ABC-type transport auxiliary lipoprotein component"/>
    <property type="match status" value="1"/>
</dbReference>
<reference evidence="2" key="1">
    <citation type="submission" date="2009-12" db="EMBL/GenBank/DDBJ databases">
        <title>Complete sequence of Treponema azotonutricium strain ZAS-9.</title>
        <authorList>
            <person name="Tetu S.G."/>
            <person name="Matson E."/>
            <person name="Ren Q."/>
            <person name="Seshadri R."/>
            <person name="Elbourne L."/>
            <person name="Hassan K.A."/>
            <person name="Durkin A."/>
            <person name="Radune D."/>
            <person name="Mohamoud Y."/>
            <person name="Shay R."/>
            <person name="Jin S."/>
            <person name="Zhang X."/>
            <person name="Lucey K."/>
            <person name="Ballor N.R."/>
            <person name="Ottesen E."/>
            <person name="Rosenthal R."/>
            <person name="Allen A."/>
            <person name="Leadbetter J.R."/>
            <person name="Paulsen I.T."/>
        </authorList>
    </citation>
    <scope>NUCLEOTIDE SEQUENCE [LARGE SCALE GENOMIC DNA]</scope>
    <source>
        <strain evidence="2">ATCC BAA-888 / DSM 13862 / ZAS-9</strain>
    </source>
</reference>
<dbReference type="EMBL" id="CP001841">
    <property type="protein sequence ID" value="AEF82930.1"/>
    <property type="molecule type" value="Genomic_DNA"/>
</dbReference>
<dbReference type="Proteomes" id="UP000009222">
    <property type="component" value="Chromosome"/>
</dbReference>
<dbReference type="RefSeq" id="WP_015711802.1">
    <property type="nucleotide sequence ID" value="NC_015577.1"/>
</dbReference>
<accession>F5YFF7</accession>
<dbReference type="OrthoDB" id="357088at2"/>
<reference evidence="1 2" key="2">
    <citation type="journal article" date="2011" name="ISME J.">
        <title>RNA-seq reveals cooperative metabolic interactions between two termite-gut spirochete species in co-culture.</title>
        <authorList>
            <person name="Rosenthal A.Z."/>
            <person name="Matson E.G."/>
            <person name="Eldar A."/>
            <person name="Leadbetter J.R."/>
        </authorList>
    </citation>
    <scope>NUCLEOTIDE SEQUENCE [LARGE SCALE GENOMIC DNA]</scope>
    <source>
        <strain evidence="2">ATCC BAA-888 / DSM 13862 / ZAS-9</strain>
    </source>
</reference>
<dbReference type="PROSITE" id="PS51257">
    <property type="entry name" value="PROKAR_LIPOPROTEIN"/>
    <property type="match status" value="1"/>
</dbReference>
<dbReference type="HOGENOM" id="CLU_1694711_0_0_12"/>
<name>F5YFF7_LEAAZ</name>
<protein>
    <submittedName>
        <fullName evidence="1">Putative lipoprotein</fullName>
    </submittedName>
</protein>
<evidence type="ECO:0000313" key="2">
    <source>
        <dbReference type="Proteomes" id="UP000009222"/>
    </source>
</evidence>
<sequence>MKRNIRFRDIRPVAAILMFAALQVVLMGACSSQPKLTAAEAELELRQRLEAANRTSGGSGGIDLDAAIKEAAVRMDTRIPVGTKVALVSIASSPASLSEYIISRLEAAVVDGGKLVVVDRANLDKVREEQGFQLSGEVDDNSVQNIGKLLGAGQL</sequence>